<reference evidence="5 6" key="1">
    <citation type="submission" date="2019-05" db="EMBL/GenBank/DDBJ databases">
        <title>Colwellia ponticola sp. nov., isolated from seawater.</title>
        <authorList>
            <person name="Yoon J.-H."/>
        </authorList>
    </citation>
    <scope>NUCLEOTIDE SEQUENCE [LARGE SCALE GENOMIC DNA]</scope>
    <source>
        <strain evidence="5 6">OISW-25</strain>
    </source>
</reference>
<dbReference type="Proteomes" id="UP000307702">
    <property type="component" value="Unassembled WGS sequence"/>
</dbReference>
<evidence type="ECO:0000256" key="3">
    <source>
        <dbReference type="ARBA" id="ARBA00022801"/>
    </source>
</evidence>
<evidence type="ECO:0000259" key="4">
    <source>
        <dbReference type="Pfam" id="PF16113"/>
    </source>
</evidence>
<organism evidence="5 6">
    <name type="scientific">Colwellia ponticola</name>
    <dbReference type="NCBI Taxonomy" id="2304625"/>
    <lineage>
        <taxon>Bacteria</taxon>
        <taxon>Pseudomonadati</taxon>
        <taxon>Pseudomonadota</taxon>
        <taxon>Gammaproteobacteria</taxon>
        <taxon>Alteromonadales</taxon>
        <taxon>Colwelliaceae</taxon>
        <taxon>Colwellia</taxon>
    </lineage>
</organism>
<dbReference type="RefSeq" id="WP_138623030.1">
    <property type="nucleotide sequence ID" value="NZ_SZVP01000009.1"/>
</dbReference>
<comment type="caution">
    <text evidence="5">The sequence shown here is derived from an EMBL/GenBank/DDBJ whole genome shotgun (WGS) entry which is preliminary data.</text>
</comment>
<sequence>MTDVIIFQEVNCNNGKKIGVITLNSPKSLNALSGDMAALLYPKLITWQQQKDIAAVFLQGEGEKAFCAGGDIVHLHGAMKKSVMKNNDAQVNNSTGSIIDKLKTENNFASEIEDYFTLEYQLDFLIHTFNKPFIVWGSGIVMGGGVGMLVGASHRIVTETSRIAMPEVGIGLFPDVGASYFLNKMPTGCGLFLALTGASINAADAKYCQLGDYFVEQRHKDDLLTQLTAINWGETIPLNHEKASQLLQAFEITSASKLPNSPLKDHQKLISHLVNNNDVSEILAAILSVETDDIWFSRAQKSLRRGSPLSAHIAYVQINRAKGMSLADCFRMELNLAVKSGYFGEFLEGVRALLIDKDNKPQWHYSSVELIEPEVIDWFFEAIWSKQQHPLANICPLS</sequence>
<dbReference type="SUPFAM" id="SSF52096">
    <property type="entry name" value="ClpP/crotonase"/>
    <property type="match status" value="1"/>
</dbReference>
<proteinExistence type="predicted"/>
<name>A0A8H2PJT6_9GAMM</name>
<dbReference type="GO" id="GO:0003860">
    <property type="term" value="F:3-hydroxyisobutyryl-CoA hydrolase activity"/>
    <property type="evidence" value="ECO:0007669"/>
    <property type="project" value="UniProtKB-EC"/>
</dbReference>
<dbReference type="GO" id="GO:0006574">
    <property type="term" value="P:L-valine catabolic process"/>
    <property type="evidence" value="ECO:0007669"/>
    <property type="project" value="TreeGrafter"/>
</dbReference>
<evidence type="ECO:0000313" key="5">
    <source>
        <dbReference type="EMBL" id="TMM44854.1"/>
    </source>
</evidence>
<evidence type="ECO:0000256" key="2">
    <source>
        <dbReference type="ARBA" id="ARBA00011915"/>
    </source>
</evidence>
<dbReference type="Pfam" id="PF16113">
    <property type="entry name" value="ECH_2"/>
    <property type="match status" value="1"/>
</dbReference>
<dbReference type="CDD" id="cd06558">
    <property type="entry name" value="crotonase-like"/>
    <property type="match status" value="1"/>
</dbReference>
<keyword evidence="3" id="KW-0378">Hydrolase</keyword>
<gene>
    <name evidence="5" type="ORF">FCS21_10215</name>
</gene>
<dbReference type="Gene3D" id="3.90.226.10">
    <property type="entry name" value="2-enoyl-CoA Hydratase, Chain A, domain 1"/>
    <property type="match status" value="1"/>
</dbReference>
<dbReference type="EC" id="3.1.2.4" evidence="2"/>
<feature type="domain" description="Enoyl-CoA hydratase/isomerase" evidence="4">
    <location>
        <begin position="18"/>
        <end position="380"/>
    </location>
</feature>
<dbReference type="InterPro" id="IPR045004">
    <property type="entry name" value="ECH_dom"/>
</dbReference>
<keyword evidence="5" id="KW-0413">Isomerase</keyword>
<dbReference type="EMBL" id="SZVP01000009">
    <property type="protein sequence ID" value="TMM44854.1"/>
    <property type="molecule type" value="Genomic_DNA"/>
</dbReference>
<dbReference type="PANTHER" id="PTHR43176">
    <property type="entry name" value="3-HYDROXYISOBUTYRYL-COA HYDROLASE-RELATED"/>
    <property type="match status" value="1"/>
</dbReference>
<dbReference type="GO" id="GO:0005829">
    <property type="term" value="C:cytosol"/>
    <property type="evidence" value="ECO:0007669"/>
    <property type="project" value="TreeGrafter"/>
</dbReference>
<dbReference type="InterPro" id="IPR029045">
    <property type="entry name" value="ClpP/crotonase-like_dom_sf"/>
</dbReference>
<keyword evidence="6" id="KW-1185">Reference proteome</keyword>
<evidence type="ECO:0000256" key="1">
    <source>
        <dbReference type="ARBA" id="ARBA00001709"/>
    </source>
</evidence>
<evidence type="ECO:0000313" key="6">
    <source>
        <dbReference type="Proteomes" id="UP000307702"/>
    </source>
</evidence>
<dbReference type="AlphaFoldDB" id="A0A8H2PJT6"/>
<dbReference type="InterPro" id="IPR032259">
    <property type="entry name" value="HIBYL-CoA-H"/>
</dbReference>
<comment type="catalytic activity">
    <reaction evidence="1">
        <text>3-hydroxy-2-methylpropanoyl-CoA + H2O = 3-hydroxy-2-methylpropanoate + CoA + H(+)</text>
        <dbReference type="Rhea" id="RHEA:20888"/>
        <dbReference type="ChEBI" id="CHEBI:11805"/>
        <dbReference type="ChEBI" id="CHEBI:15377"/>
        <dbReference type="ChEBI" id="CHEBI:15378"/>
        <dbReference type="ChEBI" id="CHEBI:57287"/>
        <dbReference type="ChEBI" id="CHEBI:57340"/>
        <dbReference type="EC" id="3.1.2.4"/>
    </reaction>
</comment>
<dbReference type="GO" id="GO:0016853">
    <property type="term" value="F:isomerase activity"/>
    <property type="evidence" value="ECO:0007669"/>
    <property type="project" value="UniProtKB-KW"/>
</dbReference>
<dbReference type="OrthoDB" id="9790967at2"/>
<accession>A0A8H2PJT6</accession>
<dbReference type="PANTHER" id="PTHR43176:SF3">
    <property type="entry name" value="3-HYDROXYISOBUTYRYL-COA HYDROLASE, MITOCHONDRIAL"/>
    <property type="match status" value="1"/>
</dbReference>
<protein>
    <recommendedName>
        <fullName evidence="2">3-hydroxyisobutyryl-CoA hydrolase</fullName>
        <ecNumber evidence="2">3.1.2.4</ecNumber>
    </recommendedName>
</protein>